<comment type="caution">
    <text evidence="6">The sequence shown here is derived from an EMBL/GenBank/DDBJ whole genome shotgun (WGS) entry which is preliminary data.</text>
</comment>
<feature type="region of interest" description="Disordered" evidence="4">
    <location>
        <begin position="449"/>
        <end position="501"/>
    </location>
</feature>
<dbReference type="OrthoDB" id="2130597at2759"/>
<feature type="compositionally biased region" description="Basic and acidic residues" evidence="4">
    <location>
        <begin position="102"/>
        <end position="114"/>
    </location>
</feature>
<feature type="domain" description="DNA replication checkpoint mediator MRC1" evidence="5">
    <location>
        <begin position="923"/>
        <end position="1061"/>
    </location>
</feature>
<dbReference type="InterPro" id="IPR024146">
    <property type="entry name" value="Claspin"/>
</dbReference>
<feature type="region of interest" description="Disordered" evidence="4">
    <location>
        <begin position="1"/>
        <end position="338"/>
    </location>
</feature>
<dbReference type="PANTHER" id="PTHR14396:SF10">
    <property type="entry name" value="CLASPIN"/>
    <property type="match status" value="1"/>
</dbReference>
<feature type="compositionally biased region" description="Polar residues" evidence="4">
    <location>
        <begin position="86"/>
        <end position="99"/>
    </location>
</feature>
<dbReference type="PANTHER" id="PTHR14396">
    <property type="entry name" value="CLASPIN"/>
    <property type="match status" value="1"/>
</dbReference>
<dbReference type="GO" id="GO:0007095">
    <property type="term" value="P:mitotic G2 DNA damage checkpoint signaling"/>
    <property type="evidence" value="ECO:0007669"/>
    <property type="project" value="TreeGrafter"/>
</dbReference>
<feature type="region of interest" description="Disordered" evidence="4">
    <location>
        <begin position="357"/>
        <end position="423"/>
    </location>
</feature>
<evidence type="ECO:0000259" key="5">
    <source>
        <dbReference type="Pfam" id="PF09444"/>
    </source>
</evidence>
<feature type="compositionally biased region" description="Basic and acidic residues" evidence="4">
    <location>
        <begin position="312"/>
        <end position="323"/>
    </location>
</feature>
<feature type="compositionally biased region" description="Acidic residues" evidence="4">
    <location>
        <begin position="672"/>
        <end position="694"/>
    </location>
</feature>
<keyword evidence="2" id="KW-0597">Phosphoprotein</keyword>
<dbReference type="Proteomes" id="UP000319663">
    <property type="component" value="Unassembled WGS sequence"/>
</dbReference>
<organism evidence="6 7">
    <name type="scientific">Monascus purpureus</name>
    <name type="common">Red mold</name>
    <name type="synonym">Monascus anka</name>
    <dbReference type="NCBI Taxonomy" id="5098"/>
    <lineage>
        <taxon>Eukaryota</taxon>
        <taxon>Fungi</taxon>
        <taxon>Dikarya</taxon>
        <taxon>Ascomycota</taxon>
        <taxon>Pezizomycotina</taxon>
        <taxon>Eurotiomycetes</taxon>
        <taxon>Eurotiomycetidae</taxon>
        <taxon>Eurotiales</taxon>
        <taxon>Aspergillaceae</taxon>
        <taxon>Monascus</taxon>
    </lineage>
</organism>
<feature type="compositionally biased region" description="Acidic residues" evidence="4">
    <location>
        <begin position="949"/>
        <end position="958"/>
    </location>
</feature>
<feature type="compositionally biased region" description="Low complexity" evidence="4">
    <location>
        <begin position="366"/>
        <end position="375"/>
    </location>
</feature>
<feature type="compositionally biased region" description="Basic residues" evidence="4">
    <location>
        <begin position="298"/>
        <end position="311"/>
    </location>
</feature>
<feature type="compositionally biased region" description="Polar residues" evidence="4">
    <location>
        <begin position="324"/>
        <end position="334"/>
    </location>
</feature>
<feature type="compositionally biased region" description="Polar residues" evidence="4">
    <location>
        <begin position="1083"/>
        <end position="1098"/>
    </location>
</feature>
<dbReference type="GO" id="GO:0005634">
    <property type="term" value="C:nucleus"/>
    <property type="evidence" value="ECO:0007669"/>
    <property type="project" value="UniProtKB-SubCell"/>
</dbReference>
<feature type="compositionally biased region" description="Basic and acidic residues" evidence="4">
    <location>
        <begin position="920"/>
        <end position="930"/>
    </location>
</feature>
<protein>
    <recommendedName>
        <fullName evidence="5">DNA replication checkpoint mediator MRC1 domain-containing protein</fullName>
    </recommendedName>
</protein>
<feature type="compositionally biased region" description="Basic and acidic residues" evidence="4">
    <location>
        <begin position="1181"/>
        <end position="1194"/>
    </location>
</feature>
<dbReference type="Pfam" id="PF09444">
    <property type="entry name" value="MRC1"/>
    <property type="match status" value="1"/>
</dbReference>
<feature type="region of interest" description="Disordered" evidence="4">
    <location>
        <begin position="1006"/>
        <end position="1031"/>
    </location>
</feature>
<feature type="region of interest" description="Disordered" evidence="4">
    <location>
        <begin position="603"/>
        <end position="749"/>
    </location>
</feature>
<evidence type="ECO:0000256" key="3">
    <source>
        <dbReference type="ARBA" id="ARBA00023242"/>
    </source>
</evidence>
<feature type="region of interest" description="Disordered" evidence="4">
    <location>
        <begin position="1260"/>
        <end position="1323"/>
    </location>
</feature>
<evidence type="ECO:0000256" key="1">
    <source>
        <dbReference type="ARBA" id="ARBA00004123"/>
    </source>
</evidence>
<feature type="compositionally biased region" description="Acidic residues" evidence="4">
    <location>
        <begin position="1011"/>
        <end position="1021"/>
    </location>
</feature>
<gene>
    <name evidence="6" type="ORF">MPDQ_005388</name>
</gene>
<dbReference type="GO" id="GO:0033314">
    <property type="term" value="P:mitotic DNA replication checkpoint signaling"/>
    <property type="evidence" value="ECO:0007669"/>
    <property type="project" value="TreeGrafter"/>
</dbReference>
<proteinExistence type="predicted"/>
<dbReference type="InterPro" id="IPR018564">
    <property type="entry name" value="Repl_chkpnt_MRC1_dom"/>
</dbReference>
<feature type="compositionally biased region" description="Acidic residues" evidence="4">
    <location>
        <begin position="115"/>
        <end position="127"/>
    </location>
</feature>
<feature type="compositionally biased region" description="Low complexity" evidence="4">
    <location>
        <begin position="1261"/>
        <end position="1277"/>
    </location>
</feature>
<feature type="compositionally biased region" description="Acidic residues" evidence="4">
    <location>
        <begin position="618"/>
        <end position="656"/>
    </location>
</feature>
<evidence type="ECO:0000313" key="7">
    <source>
        <dbReference type="Proteomes" id="UP000319663"/>
    </source>
</evidence>
<reference evidence="6 7" key="1">
    <citation type="submission" date="2019-06" db="EMBL/GenBank/DDBJ databases">
        <title>Wine fermentation using esterase from Monascus purpureus.</title>
        <authorList>
            <person name="Geng C."/>
            <person name="Zhang Y."/>
        </authorList>
    </citation>
    <scope>NUCLEOTIDE SEQUENCE [LARGE SCALE GENOMIC DNA]</scope>
    <source>
        <strain evidence="6">HQ1</strain>
    </source>
</reference>
<keyword evidence="3" id="KW-0539">Nucleus</keyword>
<dbReference type="GO" id="GO:0010997">
    <property type="term" value="F:anaphase-promoting complex binding"/>
    <property type="evidence" value="ECO:0007669"/>
    <property type="project" value="TreeGrafter"/>
</dbReference>
<dbReference type="EMBL" id="VIFY01000038">
    <property type="protein sequence ID" value="TQB73909.1"/>
    <property type="molecule type" value="Genomic_DNA"/>
</dbReference>
<feature type="compositionally biased region" description="Basic and acidic residues" evidence="4">
    <location>
        <begin position="1300"/>
        <end position="1311"/>
    </location>
</feature>
<dbReference type="STRING" id="5098.A0A507QZZ6"/>
<sequence>MSSPSTPQTARSAPPSGAGSPEILTPGRKIKAMLAAFDSDSDSDKEGLKPRLPNVQSNTDTDANEDKNEEDGVIAPRGRMAARMQDQAQTDSKESSGASETAFERLSRRLRNMEQNEDEDEEDETDDIIVPRGRMAARMQDQVQTHKRASSGVKAPEIPFESSSRKLMGGKTNAARYSKGEDADSSDDQLPTARPRRRLVKTNESGAGEGSPSPARSVSPLFVSPTARSDNDNSDNTESRPKANSRFLALVAQKRREREEKERLEADKKASRVAQLQQFSSEILSGDESEDDGDTGRKLTKQSRPSRKASKKALEEMNRETQRMSRNMQLAHQATTRKKITKESFFARFNFMQPQELDRAGKNHASSSATGSCNSSDDEAGKDRETPHTSPVLGPADKRPVHEHIDSQAPPLDKDNTDAALENFPTFEEILAAPQQKLHQEPIIVASAATKAQELQPEASERKHERKLLTKPPVRVHLSRQLVSQHQKEDSDSDLEVVTSPAKSRRIAAFENLPARKKQEPSSLLKLKALAHLSSPSRRTSSMTQAELSATLLYQAKQQSAKQRQERIQELRAKGIIIETAEERAAMEDEVEDLMEKARKEAEDIARKERKISKEGQEGDEEDGEDDDEDDDYEMSGSDEDFNGADADEEEGDEDKEDRADVNEGEQGLVDVEADEDDESEDDQTEAVLSDEEPANPIPRRKRPTRVISDDEDEAPEPKTPARPAFQTSHSVERPQLPPGLGTSDDLTMSLTQAFAGTLAENQTAGAENSQAILLSLPDPGRTATEFQEPDSQILVRDSQERSAETPDILTRYSQNDYRVSESPALQYSQIPDPTQDAGFVLSQFDPLKRFVGTPPSTVETVLLPHHESPMAGRKGKHLRRGRVAQLSDVEEEMENGFEIEASAFDIMKKAAKKPSVPFDRNKSKAKEIVDEVAEESEDEYAGLGGASDESEDDENEYDKEIVNDNSGEVVDEKELAALNAMHQREADEKQVARLMKDITTGALRRRMGAEDDFDLDDSDDERMARRRAKQREFARMRKALLADEKVGELAENPKKAAFFRAIEDRDVEDDFDLDFLDEESGPHSQQDSSSQDVGTEGQNEDRQNNKRKRPFEPSAADIANRPSPHLRRTKASGLSKRPTTLAEIRETLSFLTEQPEYDSFHEDAAMDVDENPADDMEDTDTSHEVQSARRLSDDGFAIPTHPRRTRGPVVDRLALLRQASSNSASAASALTTARPAFHSGSDVDFANVGFRPPTLIRRATASSTSSSGSSVTSTTSRVPKAAAGPTVAKKGAVNYYTAARERERERELKAKQRSGPSSISALLSKRSSLGAIGGKGQWD</sequence>
<feature type="region of interest" description="Disordered" evidence="4">
    <location>
        <begin position="1071"/>
        <end position="1210"/>
    </location>
</feature>
<feature type="compositionally biased region" description="Polar residues" evidence="4">
    <location>
        <begin position="1"/>
        <end position="11"/>
    </location>
</feature>
<feature type="region of interest" description="Disordered" evidence="4">
    <location>
        <begin position="917"/>
        <end position="971"/>
    </location>
</feature>
<keyword evidence="7" id="KW-1185">Reference proteome</keyword>
<feature type="compositionally biased region" description="Basic and acidic residues" evidence="4">
    <location>
        <begin position="396"/>
        <end position="417"/>
    </location>
</feature>
<evidence type="ECO:0000256" key="4">
    <source>
        <dbReference type="SAM" id="MobiDB-lite"/>
    </source>
</evidence>
<feature type="compositionally biased region" description="Basic and acidic residues" evidence="4">
    <location>
        <begin position="254"/>
        <end position="270"/>
    </location>
</feature>
<evidence type="ECO:0000256" key="2">
    <source>
        <dbReference type="ARBA" id="ARBA00022553"/>
    </source>
</evidence>
<comment type="subcellular location">
    <subcellularLocation>
        <location evidence="1">Nucleus</location>
    </subcellularLocation>
</comment>
<feature type="compositionally biased region" description="Acidic residues" evidence="4">
    <location>
        <begin position="931"/>
        <end position="941"/>
    </location>
</feature>
<evidence type="ECO:0000313" key="6">
    <source>
        <dbReference type="EMBL" id="TQB73909.1"/>
    </source>
</evidence>
<feature type="compositionally biased region" description="Acidic residues" evidence="4">
    <location>
        <begin position="1166"/>
        <end position="1180"/>
    </location>
</feature>
<accession>A0A507QZZ6</accession>
<feature type="region of interest" description="Disordered" evidence="4">
    <location>
        <begin position="780"/>
        <end position="817"/>
    </location>
</feature>
<name>A0A507QZZ6_MONPU</name>
<feature type="compositionally biased region" description="Basic and acidic residues" evidence="4">
    <location>
        <begin position="603"/>
        <end position="617"/>
    </location>
</feature>
<feature type="compositionally biased region" description="Acidic residues" evidence="4">
    <location>
        <begin position="1071"/>
        <end position="1080"/>
    </location>
</feature>